<gene>
    <name evidence="5" type="ORF">AVDCRST_MAG89-4035</name>
</gene>
<feature type="chain" id="PRO_5026736022" description="CzcB-like barrel-sandwich hybrid domain-containing protein" evidence="3">
    <location>
        <begin position="28"/>
        <end position="232"/>
    </location>
</feature>
<dbReference type="PANTHER" id="PTHR30469:SF15">
    <property type="entry name" value="HLYD FAMILY OF SECRETION PROTEINS"/>
    <property type="match status" value="1"/>
</dbReference>
<keyword evidence="2" id="KW-0175">Coiled coil</keyword>
<dbReference type="GO" id="GO:1990281">
    <property type="term" value="C:efflux pump complex"/>
    <property type="evidence" value="ECO:0007669"/>
    <property type="project" value="TreeGrafter"/>
</dbReference>
<reference evidence="5" key="1">
    <citation type="submission" date="2020-02" db="EMBL/GenBank/DDBJ databases">
        <authorList>
            <person name="Meier V. D."/>
        </authorList>
    </citation>
    <scope>NUCLEOTIDE SEQUENCE</scope>
    <source>
        <strain evidence="5">AVDCRST_MAG89</strain>
    </source>
</reference>
<dbReference type="Gene3D" id="2.40.30.170">
    <property type="match status" value="1"/>
</dbReference>
<dbReference type="NCBIfam" id="TIGR01730">
    <property type="entry name" value="RND_mfp"/>
    <property type="match status" value="1"/>
</dbReference>
<keyword evidence="3" id="KW-0732">Signal</keyword>
<dbReference type="GO" id="GO:0015562">
    <property type="term" value="F:efflux transmembrane transporter activity"/>
    <property type="evidence" value="ECO:0007669"/>
    <property type="project" value="TreeGrafter"/>
</dbReference>
<proteinExistence type="inferred from homology"/>
<evidence type="ECO:0000256" key="2">
    <source>
        <dbReference type="SAM" id="Coils"/>
    </source>
</evidence>
<organism evidence="5">
    <name type="scientific">uncultured Gemmatimonadota bacterium</name>
    <dbReference type="NCBI Taxonomy" id="203437"/>
    <lineage>
        <taxon>Bacteria</taxon>
        <taxon>Pseudomonadati</taxon>
        <taxon>Gemmatimonadota</taxon>
        <taxon>environmental samples</taxon>
    </lineage>
</organism>
<dbReference type="SUPFAM" id="SSF111369">
    <property type="entry name" value="HlyD-like secretion proteins"/>
    <property type="match status" value="1"/>
</dbReference>
<evidence type="ECO:0000256" key="3">
    <source>
        <dbReference type="SAM" id="SignalP"/>
    </source>
</evidence>
<comment type="similarity">
    <text evidence="1">Belongs to the membrane fusion protein (MFP) (TC 8.A.1) family.</text>
</comment>
<evidence type="ECO:0000259" key="4">
    <source>
        <dbReference type="Pfam" id="PF25973"/>
    </source>
</evidence>
<sequence>MAMRMNKAGVLAVLALALGACGSPGEAAEGEKAKAANDAVVLGPEAVYVVQSEEISSGPALSGTLKADREAQVRAEVGGTVLSVHADQGQTVGSGQVLARVDAAALREQYISAQSAVRSAEQSVSVAARNVERSQTLNAAGALADRDLEAARNQLAGAQSQLAGARAQQAAAQRQLSRTSVRSPIAGVVAARPVNAGDVIAPGAPLFTVVDPGSMRLEGSVPAADLGQVRQG</sequence>
<dbReference type="Pfam" id="PF25973">
    <property type="entry name" value="BSH_CzcB"/>
    <property type="match status" value="1"/>
</dbReference>
<feature type="non-terminal residue" evidence="5">
    <location>
        <position position="232"/>
    </location>
</feature>
<dbReference type="AlphaFoldDB" id="A0A6J4MUX8"/>
<dbReference type="EMBL" id="CADCTV010000847">
    <property type="protein sequence ID" value="CAA9365215.1"/>
    <property type="molecule type" value="Genomic_DNA"/>
</dbReference>
<dbReference type="InterPro" id="IPR058647">
    <property type="entry name" value="BSH_CzcB-like"/>
</dbReference>
<feature type="coiled-coil region" evidence="2">
    <location>
        <begin position="148"/>
        <end position="175"/>
    </location>
</feature>
<dbReference type="PANTHER" id="PTHR30469">
    <property type="entry name" value="MULTIDRUG RESISTANCE PROTEIN MDTA"/>
    <property type="match status" value="1"/>
</dbReference>
<dbReference type="Gene3D" id="2.40.50.100">
    <property type="match status" value="1"/>
</dbReference>
<protein>
    <recommendedName>
        <fullName evidence="4">CzcB-like barrel-sandwich hybrid domain-containing protein</fullName>
    </recommendedName>
</protein>
<evidence type="ECO:0000256" key="1">
    <source>
        <dbReference type="ARBA" id="ARBA00009477"/>
    </source>
</evidence>
<name>A0A6J4MUX8_9BACT</name>
<dbReference type="InterPro" id="IPR006143">
    <property type="entry name" value="RND_pump_MFP"/>
</dbReference>
<evidence type="ECO:0000313" key="5">
    <source>
        <dbReference type="EMBL" id="CAA9365215.1"/>
    </source>
</evidence>
<dbReference type="Gene3D" id="1.10.287.470">
    <property type="entry name" value="Helix hairpin bin"/>
    <property type="match status" value="1"/>
</dbReference>
<feature type="signal peptide" evidence="3">
    <location>
        <begin position="1"/>
        <end position="27"/>
    </location>
</feature>
<dbReference type="PROSITE" id="PS51257">
    <property type="entry name" value="PROKAR_LIPOPROTEIN"/>
    <property type="match status" value="1"/>
</dbReference>
<accession>A0A6J4MUX8</accession>
<feature type="domain" description="CzcB-like barrel-sandwich hybrid" evidence="4">
    <location>
        <begin position="70"/>
        <end position="211"/>
    </location>
</feature>